<dbReference type="OrthoDB" id="10264374at2759"/>
<gene>
    <name evidence="4" type="ORF">RAG0_10996</name>
</gene>
<evidence type="ECO:0000256" key="3">
    <source>
        <dbReference type="SAM" id="SignalP"/>
    </source>
</evidence>
<evidence type="ECO:0000256" key="1">
    <source>
        <dbReference type="ARBA" id="ARBA00005445"/>
    </source>
</evidence>
<dbReference type="Pfam" id="PF11999">
    <property type="entry name" value="Ice_binding"/>
    <property type="match status" value="1"/>
</dbReference>
<accession>A0A1E1L237</accession>
<proteinExistence type="inferred from homology"/>
<evidence type="ECO:0000256" key="2">
    <source>
        <dbReference type="ARBA" id="ARBA00022729"/>
    </source>
</evidence>
<name>A0A1E1L237_9HELO</name>
<dbReference type="InterPro" id="IPR021884">
    <property type="entry name" value="Ice-bd_prot"/>
</dbReference>
<sequence>MRGLFLCLCIFEIFEFCSAKIDLGAAGPYGILGRLSVTNTRSTIINGDLGTGGTSITGFPPGIVSGNISRGDTTITAFSDANAAYVTVAASSSSLDLSGINLGGLKLPPGSYKFASSAELTGTLTLDRNGDLDGEWYFDIVTALTTATASSVVFADGGSACNVYWTVGSSATLGIGTSFMGTIIARASVTFNTGAVLLGRAFALSATVTLDSNVVIVPDCLASIPTSSPGGEFPAPTFTFINPASLATTSTTISILATIPATIVVSASATTSASITSSTSSFVAEPLGISSSLPFQASASRSTLSFSSSLQDYSFSPVIKTSLPTSDSSILSDVSTGLQDIVTTGVFDLVITSTENFPRTELTLDVLPSTILATLSRETSSIATSSTSTSALSTSSFVNPKPLTGTYVTASAPVTSSYNSAELPTTTTSLDNAIVTIVITTISTLTSCPSKYLCTGQILSWTGTSGPLSCSAQKTCTCVLPGGIHSATSSPQSPSYTCHTTYWTGTDGPTACVSGVTCSRVLSDTNTALWSEAILQASSDVIGYTHAASRPAKTSVETMLLEHIGAVSTTAPTPELRTPISSPNTSSVSSSARAAITGLFPNLLLSVIAIAMLQVL</sequence>
<dbReference type="EMBL" id="FJUX01000069">
    <property type="protein sequence ID" value="CZT04573.1"/>
    <property type="molecule type" value="Genomic_DNA"/>
</dbReference>
<dbReference type="Proteomes" id="UP000178912">
    <property type="component" value="Unassembled WGS sequence"/>
</dbReference>
<feature type="chain" id="PRO_5009446599" evidence="3">
    <location>
        <begin position="20"/>
        <end position="616"/>
    </location>
</feature>
<evidence type="ECO:0000313" key="4">
    <source>
        <dbReference type="EMBL" id="CZT04573.1"/>
    </source>
</evidence>
<feature type="signal peptide" evidence="3">
    <location>
        <begin position="1"/>
        <end position="19"/>
    </location>
</feature>
<protein>
    <submittedName>
        <fullName evidence="4">Uncharacterized protein</fullName>
    </submittedName>
</protein>
<reference evidence="5" key="1">
    <citation type="submission" date="2016-03" db="EMBL/GenBank/DDBJ databases">
        <authorList>
            <person name="Guldener U."/>
        </authorList>
    </citation>
    <scope>NUCLEOTIDE SEQUENCE [LARGE SCALE GENOMIC DNA]</scope>
    <source>
        <strain evidence="5">04CH-RAC-A.6.1</strain>
    </source>
</reference>
<evidence type="ECO:0000313" key="5">
    <source>
        <dbReference type="Proteomes" id="UP000178912"/>
    </source>
</evidence>
<keyword evidence="2 3" id="KW-0732">Signal</keyword>
<keyword evidence="5" id="KW-1185">Reference proteome</keyword>
<dbReference type="AlphaFoldDB" id="A0A1E1L237"/>
<organism evidence="4 5">
    <name type="scientific">Rhynchosporium agropyri</name>
    <dbReference type="NCBI Taxonomy" id="914238"/>
    <lineage>
        <taxon>Eukaryota</taxon>
        <taxon>Fungi</taxon>
        <taxon>Dikarya</taxon>
        <taxon>Ascomycota</taxon>
        <taxon>Pezizomycotina</taxon>
        <taxon>Leotiomycetes</taxon>
        <taxon>Helotiales</taxon>
        <taxon>Ploettnerulaceae</taxon>
        <taxon>Rhynchosporium</taxon>
    </lineage>
</organism>
<comment type="similarity">
    <text evidence="1">Belongs to the ice-binding protein family.</text>
</comment>